<accession>A0A1I3KRN0</accession>
<sequence>MRTAAAGALALAGPMCLAGPSMALAAEFDEALVRTDRRPLLEGFCEIMASERAGLYRQASIEPERVGAFLILSAENAMTGASRVAEIEDWIVAGPILPTETRRYVLVADPGRPTAECAVKDLGERH</sequence>
<name>A0A1I3KRN0_9RHOB</name>
<keyword evidence="1" id="KW-0732">Signal</keyword>
<protein>
    <submittedName>
        <fullName evidence="2">Uncharacterized protein</fullName>
    </submittedName>
</protein>
<dbReference type="STRING" id="1114924.SAMN05216258_10961"/>
<dbReference type="AlphaFoldDB" id="A0A1I3KRN0"/>
<feature type="chain" id="PRO_5011722022" evidence="1">
    <location>
        <begin position="26"/>
        <end position="126"/>
    </location>
</feature>
<feature type="signal peptide" evidence="1">
    <location>
        <begin position="1"/>
        <end position="25"/>
    </location>
</feature>
<organism evidence="2 3">
    <name type="scientific">Albimonas pacifica</name>
    <dbReference type="NCBI Taxonomy" id="1114924"/>
    <lineage>
        <taxon>Bacteria</taxon>
        <taxon>Pseudomonadati</taxon>
        <taxon>Pseudomonadota</taxon>
        <taxon>Alphaproteobacteria</taxon>
        <taxon>Rhodobacterales</taxon>
        <taxon>Paracoccaceae</taxon>
        <taxon>Albimonas</taxon>
    </lineage>
</organism>
<evidence type="ECO:0000256" key="1">
    <source>
        <dbReference type="SAM" id="SignalP"/>
    </source>
</evidence>
<dbReference type="Proteomes" id="UP000199377">
    <property type="component" value="Unassembled WGS sequence"/>
</dbReference>
<dbReference type="EMBL" id="FOQH01000009">
    <property type="protein sequence ID" value="SFI75020.1"/>
    <property type="molecule type" value="Genomic_DNA"/>
</dbReference>
<evidence type="ECO:0000313" key="3">
    <source>
        <dbReference type="Proteomes" id="UP000199377"/>
    </source>
</evidence>
<keyword evidence="3" id="KW-1185">Reference proteome</keyword>
<reference evidence="2 3" key="1">
    <citation type="submission" date="2016-10" db="EMBL/GenBank/DDBJ databases">
        <authorList>
            <person name="de Groot N.N."/>
        </authorList>
    </citation>
    <scope>NUCLEOTIDE SEQUENCE [LARGE SCALE GENOMIC DNA]</scope>
    <source>
        <strain evidence="2 3">CGMCC 1.11030</strain>
    </source>
</reference>
<gene>
    <name evidence="2" type="ORF">SAMN05216258_10961</name>
</gene>
<proteinExistence type="predicted"/>
<evidence type="ECO:0000313" key="2">
    <source>
        <dbReference type="EMBL" id="SFI75020.1"/>
    </source>
</evidence>